<dbReference type="AlphaFoldDB" id="A0AAV7VGV1"/>
<reference evidence="1" key="1">
    <citation type="journal article" date="2022" name="bioRxiv">
        <title>Sequencing and chromosome-scale assembly of the giantPleurodeles waltlgenome.</title>
        <authorList>
            <person name="Brown T."/>
            <person name="Elewa A."/>
            <person name="Iarovenko S."/>
            <person name="Subramanian E."/>
            <person name="Araus A.J."/>
            <person name="Petzold A."/>
            <person name="Susuki M."/>
            <person name="Suzuki K.-i.T."/>
            <person name="Hayashi T."/>
            <person name="Toyoda A."/>
            <person name="Oliveira C."/>
            <person name="Osipova E."/>
            <person name="Leigh N.D."/>
            <person name="Simon A."/>
            <person name="Yun M.H."/>
        </authorList>
    </citation>
    <scope>NUCLEOTIDE SEQUENCE</scope>
    <source>
        <strain evidence="1">20211129_DDA</strain>
        <tissue evidence="1">Liver</tissue>
    </source>
</reference>
<name>A0AAV7VGV1_PLEWA</name>
<gene>
    <name evidence="1" type="ORF">NDU88_004660</name>
</gene>
<dbReference type="InterPro" id="IPR042566">
    <property type="entry name" value="L1_C"/>
</dbReference>
<dbReference type="EMBL" id="JANPWB010000003">
    <property type="protein sequence ID" value="KAJ1200839.1"/>
    <property type="molecule type" value="Genomic_DNA"/>
</dbReference>
<sequence>MRGGGPAPADDIGPEVGGSGRACAVCAARLPATRLCRVWGGSDRPLPLLSEGRCSPPAQRSVEAGGIVRPSDHLVGRARCCSLILSSGVVQPGYRTAMSVVAAVPAGSSSSTGGGCPGTSFQAIKRDLRAAGLSYNLLFTVKLKFLHDKRAIFFDSPEAAHEYLDQNFLNLDKPMHMIQDLPKPRRRRYRRRPATSPVITRKAAPSPQQALLSAWTHSNRLPNSKLIPIRIAPAHRKTVVLNLTQWVALPSSHLLLPKS</sequence>
<comment type="caution">
    <text evidence="1">The sequence shown here is derived from an EMBL/GenBank/DDBJ whole genome shotgun (WGS) entry which is preliminary data.</text>
</comment>
<protein>
    <submittedName>
        <fullName evidence="1">Uncharacterized protein</fullName>
    </submittedName>
</protein>
<evidence type="ECO:0000313" key="1">
    <source>
        <dbReference type="EMBL" id="KAJ1200839.1"/>
    </source>
</evidence>
<accession>A0AAV7VGV1</accession>
<proteinExistence type="predicted"/>
<keyword evidence="2" id="KW-1185">Reference proteome</keyword>
<dbReference type="Gene3D" id="3.30.250.20">
    <property type="entry name" value="L1 transposable element, C-terminal domain"/>
    <property type="match status" value="1"/>
</dbReference>
<dbReference type="Proteomes" id="UP001066276">
    <property type="component" value="Chromosome 2_1"/>
</dbReference>
<evidence type="ECO:0000313" key="2">
    <source>
        <dbReference type="Proteomes" id="UP001066276"/>
    </source>
</evidence>
<organism evidence="1 2">
    <name type="scientific">Pleurodeles waltl</name>
    <name type="common">Iberian ribbed newt</name>
    <dbReference type="NCBI Taxonomy" id="8319"/>
    <lineage>
        <taxon>Eukaryota</taxon>
        <taxon>Metazoa</taxon>
        <taxon>Chordata</taxon>
        <taxon>Craniata</taxon>
        <taxon>Vertebrata</taxon>
        <taxon>Euteleostomi</taxon>
        <taxon>Amphibia</taxon>
        <taxon>Batrachia</taxon>
        <taxon>Caudata</taxon>
        <taxon>Salamandroidea</taxon>
        <taxon>Salamandridae</taxon>
        <taxon>Pleurodelinae</taxon>
        <taxon>Pleurodeles</taxon>
    </lineage>
</organism>